<evidence type="ECO:0000256" key="1">
    <source>
        <dbReference type="ARBA" id="ARBA00006432"/>
    </source>
</evidence>
<dbReference type="PROSITE" id="PS00455">
    <property type="entry name" value="AMP_BINDING"/>
    <property type="match status" value="1"/>
</dbReference>
<dbReference type="Pfam" id="PF00501">
    <property type="entry name" value="AMP-binding"/>
    <property type="match status" value="1"/>
</dbReference>
<dbReference type="SUPFAM" id="SSF56801">
    <property type="entry name" value="Acetyl-CoA synthetase-like"/>
    <property type="match status" value="1"/>
</dbReference>
<dbReference type="PANTHER" id="PTHR43201">
    <property type="entry name" value="ACYL-COA SYNTHETASE"/>
    <property type="match status" value="1"/>
</dbReference>
<dbReference type="Proteomes" id="UP000027337">
    <property type="component" value="Unassembled WGS sequence"/>
</dbReference>
<proteinExistence type="inferred from homology"/>
<feature type="domain" description="AMP-binding enzyme C-terminal" evidence="4">
    <location>
        <begin position="355"/>
        <end position="429"/>
    </location>
</feature>
<evidence type="ECO:0000313" key="5">
    <source>
        <dbReference type="EMBL" id="KAJ04483.1"/>
    </source>
</evidence>
<dbReference type="GO" id="GO:0031956">
    <property type="term" value="F:medium-chain fatty acid-CoA ligase activity"/>
    <property type="evidence" value="ECO:0007669"/>
    <property type="project" value="TreeGrafter"/>
</dbReference>
<feature type="domain" description="AMP-dependent synthetase/ligase" evidence="3">
    <location>
        <begin position="108"/>
        <end position="305"/>
    </location>
</feature>
<dbReference type="EMBL" id="JEMU01000002">
    <property type="protein sequence ID" value="KAJ04483.1"/>
    <property type="molecule type" value="Genomic_DNA"/>
</dbReference>
<dbReference type="InterPro" id="IPR045851">
    <property type="entry name" value="AMP-bd_C_sf"/>
</dbReference>
<evidence type="ECO:0000259" key="3">
    <source>
        <dbReference type="Pfam" id="PF00501"/>
    </source>
</evidence>
<dbReference type="Gene3D" id="3.30.300.30">
    <property type="match status" value="1"/>
</dbReference>
<evidence type="ECO:0000256" key="2">
    <source>
        <dbReference type="ARBA" id="ARBA00022598"/>
    </source>
</evidence>
<name>A0A061SWP0_9RHOB</name>
<reference evidence="5 6" key="1">
    <citation type="journal article" date="2014" name="Genome Announc.">
        <title>Draft Genome Sequences of Two Isolates of the Roseobacter Group, Sulfitobacter sp. Strains 3SOLIMAR09 and 1FIGIMAR09, from Harbors of Mallorca Island (Mediterranean Sea).</title>
        <authorList>
            <person name="Mas-Llado M."/>
            <person name="Pina-Villalonga J.M."/>
            <person name="Brunet-Galmes I."/>
            <person name="Nogales B."/>
            <person name="Bosch R."/>
        </authorList>
    </citation>
    <scope>NUCLEOTIDE SEQUENCE [LARGE SCALE GENOMIC DNA]</scope>
    <source>
        <strain evidence="5 6">1FIGIMAR09</strain>
    </source>
</reference>
<dbReference type="Pfam" id="PF13193">
    <property type="entry name" value="AMP-binding_C"/>
    <property type="match status" value="1"/>
</dbReference>
<dbReference type="InterPro" id="IPR042099">
    <property type="entry name" value="ANL_N_sf"/>
</dbReference>
<evidence type="ECO:0000259" key="4">
    <source>
        <dbReference type="Pfam" id="PF13193"/>
    </source>
</evidence>
<comment type="similarity">
    <text evidence="1">Belongs to the ATP-dependent AMP-binding enzyme family.</text>
</comment>
<dbReference type="eggNOG" id="COG0318">
    <property type="taxonomic scope" value="Bacteria"/>
</dbReference>
<dbReference type="AlphaFoldDB" id="A0A061SWP0"/>
<keyword evidence="2" id="KW-0436">Ligase</keyword>
<dbReference type="GO" id="GO:0006631">
    <property type="term" value="P:fatty acid metabolic process"/>
    <property type="evidence" value="ECO:0007669"/>
    <property type="project" value="TreeGrafter"/>
</dbReference>
<dbReference type="InterPro" id="IPR025110">
    <property type="entry name" value="AMP-bd_C"/>
</dbReference>
<dbReference type="Gene3D" id="3.40.50.12780">
    <property type="entry name" value="N-terminal domain of ligase-like"/>
    <property type="match status" value="1"/>
</dbReference>
<sequence>MRKQAMHTPIVTLGLSPCNLIGTPAIGTGGAMTHKQQGFRWHPDAQLFAGAEPVPRSVLPVTSHFCAIHAANTADALPALGSAMQSGWGFCLYDGIDPAGLGSEPDQFITLSGGSSGQPKGILRRQSSWIDSFDTNRQLFGYTAQDRIAVLGRLSHSLALYGVLEGLHLGLDAFALDPVPIRRQASVLAAERISILYATPTQLRMLVRGASDEPLPQIRLILCGGGALDDSTAQTVQTLCPNAAIRVFYGAAETSFITLSGPDTPLASVGQAYPGVTIRIRDETGRETTQIGEVWVRSPYLFERYALGQADDTQFRDGFLSVGEMGRLDRTGNLYLMGRKTRMLQIADQTIFPEEIEVQICAATPIAACAILPRPDPVRGHRLIAVLEGPANADLAAEVQQLCRERFGPLIAPKQVLFHPALPLLGSGKIDLPKLSKWVEDQA</sequence>
<dbReference type="STRING" id="83219.PM02_03310"/>
<gene>
    <name evidence="5" type="ORF">PM02_03310</name>
</gene>
<dbReference type="InterPro" id="IPR020845">
    <property type="entry name" value="AMP-binding_CS"/>
</dbReference>
<organism evidence="5 6">
    <name type="scientific">Sulfitobacter mediterraneus</name>
    <dbReference type="NCBI Taxonomy" id="83219"/>
    <lineage>
        <taxon>Bacteria</taxon>
        <taxon>Pseudomonadati</taxon>
        <taxon>Pseudomonadota</taxon>
        <taxon>Alphaproteobacteria</taxon>
        <taxon>Rhodobacterales</taxon>
        <taxon>Roseobacteraceae</taxon>
        <taxon>Sulfitobacter</taxon>
    </lineage>
</organism>
<protein>
    <submittedName>
        <fullName evidence="5">AMP-binding protein</fullName>
    </submittedName>
</protein>
<keyword evidence="6" id="KW-1185">Reference proteome</keyword>
<evidence type="ECO:0000313" key="6">
    <source>
        <dbReference type="Proteomes" id="UP000027337"/>
    </source>
</evidence>
<dbReference type="PANTHER" id="PTHR43201:SF5">
    <property type="entry name" value="MEDIUM-CHAIN ACYL-COA LIGASE ACSF2, MITOCHONDRIAL"/>
    <property type="match status" value="1"/>
</dbReference>
<comment type="caution">
    <text evidence="5">The sequence shown here is derived from an EMBL/GenBank/DDBJ whole genome shotgun (WGS) entry which is preliminary data.</text>
</comment>
<accession>A0A061SWP0</accession>
<dbReference type="InterPro" id="IPR000873">
    <property type="entry name" value="AMP-dep_synth/lig_dom"/>
</dbReference>